<comment type="subcellular location">
    <subcellularLocation>
        <location evidence="1">Cell membrane</location>
        <topology evidence="1">Multi-pass membrane protein</topology>
    </subcellularLocation>
</comment>
<feature type="transmembrane region" description="Helical" evidence="9">
    <location>
        <begin position="511"/>
        <end position="533"/>
    </location>
</feature>
<dbReference type="Gene3D" id="1.20.1250.20">
    <property type="entry name" value="MFS general substrate transporter like domains"/>
    <property type="match status" value="1"/>
</dbReference>
<feature type="transmembrane region" description="Helical" evidence="9">
    <location>
        <begin position="416"/>
        <end position="437"/>
    </location>
</feature>
<feature type="transmembrane region" description="Helical" evidence="9">
    <location>
        <begin position="140"/>
        <end position="162"/>
    </location>
</feature>
<gene>
    <name evidence="11" type="ORF">RRF57_001933</name>
</gene>
<evidence type="ECO:0000256" key="9">
    <source>
        <dbReference type="SAM" id="Phobius"/>
    </source>
</evidence>
<dbReference type="InterPro" id="IPR036259">
    <property type="entry name" value="MFS_trans_sf"/>
</dbReference>
<keyword evidence="4 9" id="KW-0812">Transmembrane</keyword>
<keyword evidence="2" id="KW-0813">Transport</keyword>
<feature type="transmembrane region" description="Helical" evidence="9">
    <location>
        <begin position="234"/>
        <end position="255"/>
    </location>
</feature>
<feature type="domain" description="Major facilitator superfamily (MFS) profile" evidence="10">
    <location>
        <begin position="109"/>
        <end position="538"/>
    </location>
</feature>
<evidence type="ECO:0000256" key="6">
    <source>
        <dbReference type="ARBA" id="ARBA00023136"/>
    </source>
</evidence>
<evidence type="ECO:0000259" key="10">
    <source>
        <dbReference type="PROSITE" id="PS50850"/>
    </source>
</evidence>
<feature type="transmembrane region" description="Helical" evidence="9">
    <location>
        <begin position="474"/>
        <end position="499"/>
    </location>
</feature>
<dbReference type="AlphaFoldDB" id="A0AAN7UCR7"/>
<feature type="transmembrane region" description="Helical" evidence="9">
    <location>
        <begin position="378"/>
        <end position="396"/>
    </location>
</feature>
<evidence type="ECO:0000256" key="3">
    <source>
        <dbReference type="ARBA" id="ARBA00022475"/>
    </source>
</evidence>
<dbReference type="CDD" id="cd17323">
    <property type="entry name" value="MFS_Tpo1_MDR_like"/>
    <property type="match status" value="1"/>
</dbReference>
<accession>A0AAN7UCR7</accession>
<dbReference type="FunFam" id="1.20.1250.20:FF:000011">
    <property type="entry name" value="MFS multidrug transporter, putative"/>
    <property type="match status" value="1"/>
</dbReference>
<feature type="transmembrane region" description="Helical" evidence="9">
    <location>
        <begin position="339"/>
        <end position="358"/>
    </location>
</feature>
<dbReference type="GO" id="GO:0022857">
    <property type="term" value="F:transmembrane transporter activity"/>
    <property type="evidence" value="ECO:0007669"/>
    <property type="project" value="InterPro"/>
</dbReference>
<feature type="transmembrane region" description="Helical" evidence="9">
    <location>
        <begin position="174"/>
        <end position="193"/>
    </location>
</feature>
<keyword evidence="6 9" id="KW-0472">Membrane</keyword>
<dbReference type="PANTHER" id="PTHR23502">
    <property type="entry name" value="MAJOR FACILITATOR SUPERFAMILY"/>
    <property type="match status" value="1"/>
</dbReference>
<dbReference type="Proteomes" id="UP001305414">
    <property type="component" value="Unassembled WGS sequence"/>
</dbReference>
<dbReference type="PANTHER" id="PTHR23502:SF186">
    <property type="entry name" value="MAJOR FACILITATOR SUPERFAMILY (MFS) PROFILE DOMAIN-CONTAINING PROTEIN"/>
    <property type="match status" value="1"/>
</dbReference>
<proteinExistence type="inferred from homology"/>
<comment type="caution">
    <text evidence="11">The sequence shown here is derived from an EMBL/GenBank/DDBJ whole genome shotgun (WGS) entry which is preliminary data.</text>
</comment>
<name>A0AAN7UCR7_9PEZI</name>
<keyword evidence="5 9" id="KW-1133">Transmembrane helix</keyword>
<dbReference type="PROSITE" id="PS50850">
    <property type="entry name" value="MFS"/>
    <property type="match status" value="1"/>
</dbReference>
<feature type="transmembrane region" description="Helical" evidence="9">
    <location>
        <begin position="443"/>
        <end position="467"/>
    </location>
</feature>
<evidence type="ECO:0000256" key="8">
    <source>
        <dbReference type="SAM" id="MobiDB-lite"/>
    </source>
</evidence>
<protein>
    <recommendedName>
        <fullName evidence="10">Major facilitator superfamily (MFS) profile domain-containing protein</fullName>
    </recommendedName>
</protein>
<feature type="compositionally biased region" description="Basic and acidic residues" evidence="8">
    <location>
        <begin position="35"/>
        <end position="49"/>
    </location>
</feature>
<keyword evidence="12" id="KW-1185">Reference proteome</keyword>
<evidence type="ECO:0000256" key="4">
    <source>
        <dbReference type="ARBA" id="ARBA00022692"/>
    </source>
</evidence>
<feature type="transmembrane region" description="Helical" evidence="9">
    <location>
        <begin position="267"/>
        <end position="292"/>
    </location>
</feature>
<evidence type="ECO:0000256" key="1">
    <source>
        <dbReference type="ARBA" id="ARBA00004651"/>
    </source>
</evidence>
<organism evidence="11 12">
    <name type="scientific">Xylaria bambusicola</name>
    <dbReference type="NCBI Taxonomy" id="326684"/>
    <lineage>
        <taxon>Eukaryota</taxon>
        <taxon>Fungi</taxon>
        <taxon>Dikarya</taxon>
        <taxon>Ascomycota</taxon>
        <taxon>Pezizomycotina</taxon>
        <taxon>Sordariomycetes</taxon>
        <taxon>Xylariomycetidae</taxon>
        <taxon>Xylariales</taxon>
        <taxon>Xylariaceae</taxon>
        <taxon>Xylaria</taxon>
    </lineage>
</organism>
<evidence type="ECO:0000313" key="11">
    <source>
        <dbReference type="EMBL" id="KAK5626218.1"/>
    </source>
</evidence>
<dbReference type="InterPro" id="IPR011701">
    <property type="entry name" value="MFS"/>
</dbReference>
<keyword evidence="3" id="KW-1003">Cell membrane</keyword>
<sequence>MGRVQQRPNWQVSSRSFVSSSIHTAPFSKMQEPYSKPDHSDVHGDDTSHQRRGRISHFRLLVDSAGVTNQVLNFSYPGDGTVASPYIVDFLDDDQHNPLLLPRWKRYTCTFLVAFATLAVTFISSAYSGVVADINAEFGISANLSILGVSVYVLGFAIGPFLWAPLSEQFGRRLPFLGSYIALTAFNGGSVAANSFATLAILRFFAGAFGSSCLTNAGATIADMFDANERGRMLAIFLAAPLLGPSLGPIVGSYLGEAAGWRWVHGFFALFTGTITILNLVFVPETYAPILLSKRAAKLSSIKGKVYVARTSLGQKKKLGEQFKITFSRPWALLFREPIVLLISIVMSIIYGILYMLFPLVPFIFESQHNWSPETSELAFLGVTVGMLIGVFHSIYNNKYYVLLAIKHGGIPPPEVRLKIALPASVIFPAGLFLFAWTNGAGIHWIVPIIAMAIFSYGLVVIFLSLTNYLIDTYVVFAASVFAGNTVLRSIFGAVFPLFTTPLLHNLGIHWASSIPAFLGIFCLPFPLFFYLYGSRIRRKGKYATQAAEILQQLLEKTPRPPNNRSEMTIAVE</sequence>
<dbReference type="GO" id="GO:0005886">
    <property type="term" value="C:plasma membrane"/>
    <property type="evidence" value="ECO:0007669"/>
    <property type="project" value="UniProtKB-SubCell"/>
</dbReference>
<feature type="transmembrane region" description="Helical" evidence="9">
    <location>
        <begin position="199"/>
        <end position="222"/>
    </location>
</feature>
<evidence type="ECO:0000256" key="2">
    <source>
        <dbReference type="ARBA" id="ARBA00022448"/>
    </source>
</evidence>
<feature type="transmembrane region" description="Helical" evidence="9">
    <location>
        <begin position="107"/>
        <end position="128"/>
    </location>
</feature>
<dbReference type="InterPro" id="IPR020846">
    <property type="entry name" value="MFS_dom"/>
</dbReference>
<dbReference type="EMBL" id="JAWHQM010000003">
    <property type="protein sequence ID" value="KAK5626218.1"/>
    <property type="molecule type" value="Genomic_DNA"/>
</dbReference>
<evidence type="ECO:0000256" key="7">
    <source>
        <dbReference type="ARBA" id="ARBA00038459"/>
    </source>
</evidence>
<dbReference type="Pfam" id="PF07690">
    <property type="entry name" value="MFS_1"/>
    <property type="match status" value="1"/>
</dbReference>
<dbReference type="SUPFAM" id="SSF103473">
    <property type="entry name" value="MFS general substrate transporter"/>
    <property type="match status" value="1"/>
</dbReference>
<evidence type="ECO:0000256" key="5">
    <source>
        <dbReference type="ARBA" id="ARBA00022989"/>
    </source>
</evidence>
<reference evidence="11 12" key="1">
    <citation type="submission" date="2023-10" db="EMBL/GenBank/DDBJ databases">
        <title>Draft genome sequence of Xylaria bambusicola isolate GMP-LS, the root and basal stem rot pathogen of sugarcane in Indonesia.</title>
        <authorList>
            <person name="Selvaraj P."/>
            <person name="Muralishankar V."/>
            <person name="Muruganantham S."/>
            <person name="Sp S."/>
            <person name="Haryani S."/>
            <person name="Lau K.J.X."/>
            <person name="Naqvi N.I."/>
        </authorList>
    </citation>
    <scope>NUCLEOTIDE SEQUENCE [LARGE SCALE GENOMIC DNA]</scope>
    <source>
        <strain evidence="11">GMP-LS</strain>
    </source>
</reference>
<evidence type="ECO:0000313" key="12">
    <source>
        <dbReference type="Proteomes" id="UP001305414"/>
    </source>
</evidence>
<feature type="region of interest" description="Disordered" evidence="8">
    <location>
        <begin position="29"/>
        <end position="49"/>
    </location>
</feature>
<comment type="similarity">
    <text evidence="7">Belongs to the major facilitator superfamily. DHA1 family. Polyamines/proton antiporter (TC 2.A.1.2.16) subfamily.</text>
</comment>